<keyword evidence="1" id="KW-0175">Coiled coil</keyword>
<feature type="domain" description="Bro-N" evidence="2">
    <location>
        <begin position="7"/>
        <end position="121"/>
    </location>
</feature>
<dbReference type="RefSeq" id="WP_119015462.1">
    <property type="nucleotide sequence ID" value="NZ_QXEV01000002.1"/>
</dbReference>
<keyword evidence="4" id="KW-1185">Reference proteome</keyword>
<protein>
    <submittedName>
        <fullName evidence="3">Virulence RhuM family protein</fullName>
    </submittedName>
</protein>
<dbReference type="InParanoid" id="A0A397S6I6"/>
<evidence type="ECO:0000313" key="3">
    <source>
        <dbReference type="EMBL" id="RIA78341.1"/>
    </source>
</evidence>
<dbReference type="OrthoDB" id="9802752at2"/>
<dbReference type="PANTHER" id="PTHR35810:SF1">
    <property type="entry name" value="CYTOPLASMIC PROTEIN"/>
    <property type="match status" value="1"/>
</dbReference>
<dbReference type="PROSITE" id="PS51750">
    <property type="entry name" value="BRO_N"/>
    <property type="match status" value="1"/>
</dbReference>
<dbReference type="AlphaFoldDB" id="A0A397S6I6"/>
<name>A0A397S6I6_9MOLU</name>
<comment type="caution">
    <text evidence="3">The sequence shown here is derived from an EMBL/GenBank/DDBJ whole genome shotgun (WGS) entry which is preliminary data.</text>
</comment>
<dbReference type="InterPro" id="IPR003497">
    <property type="entry name" value="BRO_N_domain"/>
</dbReference>
<dbReference type="EMBL" id="QXEV01000002">
    <property type="protein sequence ID" value="RIA78341.1"/>
    <property type="molecule type" value="Genomic_DNA"/>
</dbReference>
<reference evidence="3 4" key="1">
    <citation type="submission" date="2018-08" db="EMBL/GenBank/DDBJ databases">
        <title>Genomic Encyclopedia of Archaeal and Bacterial Type Strains, Phase II (KMG-II): from individual species to whole genera.</title>
        <authorList>
            <person name="Goeker M."/>
        </authorList>
    </citation>
    <scope>NUCLEOTIDE SEQUENCE [LARGE SCALE GENOMIC DNA]</scope>
    <source>
        <strain evidence="3 4">ATCC 27112</strain>
    </source>
</reference>
<organism evidence="3 4">
    <name type="scientific">Anaeroplasma bactoclasticum</name>
    <dbReference type="NCBI Taxonomy" id="2088"/>
    <lineage>
        <taxon>Bacteria</taxon>
        <taxon>Bacillati</taxon>
        <taxon>Mycoplasmatota</taxon>
        <taxon>Mollicutes</taxon>
        <taxon>Anaeroplasmatales</taxon>
        <taxon>Anaeroplasmataceae</taxon>
        <taxon>Anaeroplasma</taxon>
    </lineage>
</organism>
<evidence type="ECO:0000313" key="4">
    <source>
        <dbReference type="Proteomes" id="UP000266506"/>
    </source>
</evidence>
<proteinExistence type="predicted"/>
<dbReference type="InterPro" id="IPR011204">
    <property type="entry name" value="Virulence_RhuM-like"/>
</dbReference>
<dbReference type="PANTHER" id="PTHR35810">
    <property type="entry name" value="CYTOPLASMIC PROTEIN-RELATED"/>
    <property type="match status" value="1"/>
</dbReference>
<evidence type="ECO:0000256" key="1">
    <source>
        <dbReference type="SAM" id="Coils"/>
    </source>
</evidence>
<sequence length="284" mass="33060">MNINEKKYNLIKFEDGDFSLDVNVSPNEDTVWLNQDQIAILLGKAKSTINEHIKNILKDELEENVVMRKFGKTELSTINTKPTLYYNLDMILAVGYRVNSKCGIQFRRWANSILKQYLLNGYAINTERIMAYQSNILQLEANVINLENRLKNLEMTIYSDNTQIIFEGEILEPYTFLRKLFFLARDEITIIDQYADKFLLTMLSDIKVKITIVTSTSSYLNKEIIPENITIIHNDIIHDRFIIIDNLAYAIGSSFNDIGEKRFFMMKLENITKEMILGERQGKN</sequence>
<evidence type="ECO:0000259" key="2">
    <source>
        <dbReference type="PROSITE" id="PS51750"/>
    </source>
</evidence>
<dbReference type="Pfam" id="PF13310">
    <property type="entry name" value="Virulence_RhuM"/>
    <property type="match status" value="1"/>
</dbReference>
<feature type="coiled-coil region" evidence="1">
    <location>
        <begin position="129"/>
        <end position="156"/>
    </location>
</feature>
<dbReference type="Proteomes" id="UP000266506">
    <property type="component" value="Unassembled WGS sequence"/>
</dbReference>
<gene>
    <name evidence="3" type="ORF">EI71_00293</name>
</gene>
<accession>A0A397S6I6</accession>